<sequence length="428" mass="48050">MKIKQFLEIVTSQIRSKEAKAYVSEELTQHILRSKKLWLQKGINEMEAEEKAIQELGSPLTLGQSLDHIHKPKIDWLLISILCCSLLLSFLPLLTFKQEQYSSYIDLQTMIQNKVIFVILGLFLALAIMYADYRKLQRFSYLFYVAGIGFLSMLHFFSNTVINGEVMLSIGMLDLQIWMAIPLFLIAWAAIFARPSVKILQAMILFVISIISFASVANLSVLFMYVVLVGVLFSQSQVVPRVKLLVFSATAILAIGVVILTTSILHQYQLHRLYGYINPQENAEGAGYMYLLLEGVIKNAAWFGSKTQVKIPGAHTDLVFGHLIQSYGYGLALLIVILLSVFVIRLCTISFSIKDSFGKLLVIGGVTLFSIQFIYTIGMSVGILPIVSMPLPFMSYGFMPTILNAFIVGIALSVYRRKSLIQIKRKSV</sequence>
<keyword evidence="3" id="KW-0133">Cell shape</keyword>
<feature type="transmembrane region" description="Helical" evidence="6">
    <location>
        <begin position="115"/>
        <end position="133"/>
    </location>
</feature>
<feature type="transmembrane region" description="Helical" evidence="6">
    <location>
        <begin position="393"/>
        <end position="415"/>
    </location>
</feature>
<dbReference type="PANTHER" id="PTHR30474:SF1">
    <property type="entry name" value="PEPTIDOGLYCAN GLYCOSYLTRANSFERASE MRDB"/>
    <property type="match status" value="1"/>
</dbReference>
<dbReference type="GO" id="GO:0005886">
    <property type="term" value="C:plasma membrane"/>
    <property type="evidence" value="ECO:0007669"/>
    <property type="project" value="TreeGrafter"/>
</dbReference>
<name>A0A9X3L7P5_9BACI</name>
<dbReference type="InterPro" id="IPR001182">
    <property type="entry name" value="FtsW/RodA"/>
</dbReference>
<feature type="transmembrane region" description="Helical" evidence="6">
    <location>
        <begin position="76"/>
        <end position="94"/>
    </location>
</feature>
<comment type="caution">
    <text evidence="7">The sequence shown here is derived from an EMBL/GenBank/DDBJ whole genome shotgun (WGS) entry which is preliminary data.</text>
</comment>
<feature type="transmembrane region" description="Helical" evidence="6">
    <location>
        <begin position="327"/>
        <end position="348"/>
    </location>
</feature>
<reference evidence="7" key="1">
    <citation type="submission" date="2022-05" db="EMBL/GenBank/DDBJ databases">
        <authorList>
            <person name="Colautti A."/>
            <person name="Iacumin L."/>
        </authorList>
    </citation>
    <scope>NUCLEOTIDE SEQUENCE</scope>
    <source>
        <strain evidence="7">DSM 30747</strain>
    </source>
</reference>
<dbReference type="GO" id="GO:0008360">
    <property type="term" value="P:regulation of cell shape"/>
    <property type="evidence" value="ECO:0007669"/>
    <property type="project" value="UniProtKB-KW"/>
</dbReference>
<evidence type="ECO:0000313" key="8">
    <source>
        <dbReference type="Proteomes" id="UP001152172"/>
    </source>
</evidence>
<gene>
    <name evidence="7" type="ORF">M9R61_04930</name>
</gene>
<dbReference type="EMBL" id="JAMKBI010000003">
    <property type="protein sequence ID" value="MCZ8532692.1"/>
    <property type="molecule type" value="Genomic_DNA"/>
</dbReference>
<feature type="transmembrane region" description="Helical" evidence="6">
    <location>
        <begin position="199"/>
        <end position="232"/>
    </location>
</feature>
<evidence type="ECO:0000313" key="7">
    <source>
        <dbReference type="EMBL" id="MCZ8532692.1"/>
    </source>
</evidence>
<evidence type="ECO:0000256" key="1">
    <source>
        <dbReference type="ARBA" id="ARBA00004141"/>
    </source>
</evidence>
<evidence type="ECO:0000256" key="4">
    <source>
        <dbReference type="ARBA" id="ARBA00022989"/>
    </source>
</evidence>
<evidence type="ECO:0000256" key="3">
    <source>
        <dbReference type="ARBA" id="ARBA00022960"/>
    </source>
</evidence>
<evidence type="ECO:0000256" key="6">
    <source>
        <dbReference type="SAM" id="Phobius"/>
    </source>
</evidence>
<dbReference type="AlphaFoldDB" id="A0A9X3L7P5"/>
<organism evidence="7 8">
    <name type="scientific">Psychrobacillus psychrodurans</name>
    <dbReference type="NCBI Taxonomy" id="126157"/>
    <lineage>
        <taxon>Bacteria</taxon>
        <taxon>Bacillati</taxon>
        <taxon>Bacillota</taxon>
        <taxon>Bacilli</taxon>
        <taxon>Bacillales</taxon>
        <taxon>Bacillaceae</taxon>
        <taxon>Psychrobacillus</taxon>
    </lineage>
</organism>
<dbReference type="Proteomes" id="UP001152172">
    <property type="component" value="Unassembled WGS sequence"/>
</dbReference>
<accession>A0A9X3L7P5</accession>
<feature type="transmembrane region" description="Helical" evidence="6">
    <location>
        <begin position="139"/>
        <end position="158"/>
    </location>
</feature>
<keyword evidence="5 6" id="KW-0472">Membrane</keyword>
<dbReference type="GO" id="GO:0015648">
    <property type="term" value="F:lipid-linked peptidoglycan transporter activity"/>
    <property type="evidence" value="ECO:0007669"/>
    <property type="project" value="TreeGrafter"/>
</dbReference>
<dbReference type="GO" id="GO:0032153">
    <property type="term" value="C:cell division site"/>
    <property type="evidence" value="ECO:0007669"/>
    <property type="project" value="TreeGrafter"/>
</dbReference>
<keyword evidence="4 6" id="KW-1133">Transmembrane helix</keyword>
<dbReference type="RefSeq" id="WP_269921235.1">
    <property type="nucleotide sequence ID" value="NZ_JAMKBI010000003.1"/>
</dbReference>
<dbReference type="GO" id="GO:0051301">
    <property type="term" value="P:cell division"/>
    <property type="evidence" value="ECO:0007669"/>
    <property type="project" value="InterPro"/>
</dbReference>
<evidence type="ECO:0000256" key="2">
    <source>
        <dbReference type="ARBA" id="ARBA00022692"/>
    </source>
</evidence>
<evidence type="ECO:0000256" key="5">
    <source>
        <dbReference type="ARBA" id="ARBA00023136"/>
    </source>
</evidence>
<feature type="transmembrane region" description="Helical" evidence="6">
    <location>
        <begin position="170"/>
        <end position="193"/>
    </location>
</feature>
<keyword evidence="2 6" id="KW-0812">Transmembrane</keyword>
<keyword evidence="8" id="KW-1185">Reference proteome</keyword>
<feature type="transmembrane region" description="Helical" evidence="6">
    <location>
        <begin position="244"/>
        <end position="265"/>
    </location>
</feature>
<dbReference type="PANTHER" id="PTHR30474">
    <property type="entry name" value="CELL CYCLE PROTEIN"/>
    <property type="match status" value="1"/>
</dbReference>
<dbReference type="Pfam" id="PF01098">
    <property type="entry name" value="FTSW_RODA_SPOVE"/>
    <property type="match status" value="1"/>
</dbReference>
<feature type="transmembrane region" description="Helical" evidence="6">
    <location>
        <begin position="360"/>
        <end position="387"/>
    </location>
</feature>
<protein>
    <submittedName>
        <fullName evidence="7">FtsW/RodA/SpoVE family cell cycle protein</fullName>
    </submittedName>
</protein>
<comment type="subcellular location">
    <subcellularLocation>
        <location evidence="1">Membrane</location>
        <topology evidence="1">Multi-pass membrane protein</topology>
    </subcellularLocation>
</comment>
<proteinExistence type="predicted"/>